<dbReference type="EMBL" id="JBHSON010000078">
    <property type="protein sequence ID" value="MFC5751992.1"/>
    <property type="molecule type" value="Genomic_DNA"/>
</dbReference>
<evidence type="ECO:0000256" key="2">
    <source>
        <dbReference type="SAM" id="Phobius"/>
    </source>
</evidence>
<keyword evidence="2" id="KW-1133">Transmembrane helix</keyword>
<dbReference type="SUPFAM" id="SSF53955">
    <property type="entry name" value="Lysozyme-like"/>
    <property type="match status" value="1"/>
</dbReference>
<accession>A0ABW1AB33</accession>
<keyword evidence="4" id="KW-1185">Reference proteome</keyword>
<dbReference type="Proteomes" id="UP001596074">
    <property type="component" value="Unassembled WGS sequence"/>
</dbReference>
<comment type="caution">
    <text evidence="3">The sequence shown here is derived from an EMBL/GenBank/DDBJ whole genome shotgun (WGS) entry which is preliminary data.</text>
</comment>
<feature type="region of interest" description="Disordered" evidence="1">
    <location>
        <begin position="1"/>
        <end position="82"/>
    </location>
</feature>
<dbReference type="InterPro" id="IPR023346">
    <property type="entry name" value="Lysozyme-like_dom_sf"/>
</dbReference>
<protein>
    <submittedName>
        <fullName evidence="3">Lytic transglycosylase domain-containing protein</fullName>
    </submittedName>
</protein>
<evidence type="ECO:0000313" key="4">
    <source>
        <dbReference type="Proteomes" id="UP001596074"/>
    </source>
</evidence>
<keyword evidence="2" id="KW-0472">Membrane</keyword>
<evidence type="ECO:0000256" key="1">
    <source>
        <dbReference type="SAM" id="MobiDB-lite"/>
    </source>
</evidence>
<organism evidence="3 4">
    <name type="scientific">Actinomadura rugatobispora</name>
    <dbReference type="NCBI Taxonomy" id="1994"/>
    <lineage>
        <taxon>Bacteria</taxon>
        <taxon>Bacillati</taxon>
        <taxon>Actinomycetota</taxon>
        <taxon>Actinomycetes</taxon>
        <taxon>Streptosporangiales</taxon>
        <taxon>Thermomonosporaceae</taxon>
        <taxon>Actinomadura</taxon>
    </lineage>
</organism>
<dbReference type="Gene3D" id="1.10.530.10">
    <property type="match status" value="1"/>
</dbReference>
<proteinExistence type="predicted"/>
<feature type="compositionally biased region" description="Basic residues" evidence="1">
    <location>
        <begin position="72"/>
        <end position="82"/>
    </location>
</feature>
<sequence>MKVAGSPYATQALAMGPAGRPGAPGGPGDTAAMGAIPDQPQAGVAVGLAEPPPYPGSADELGGPAPGPRPPRGGRRSGGKGKGMKIVAMAAGAAVVVGGGAVAALALTGGGGDDGKATVSASPQADAAKPPPVDPYVEQQQRRKLAYERATRAARQSPGKKPALMPKGEPIPTKKPETETGGVPSLGSPVPKGVAQAYAKSIMDDPGTQFGCLQKLWDKESNWNYRAANPSSGAYGIPQALPGSKMSSAGADWKTNYKTQIRWGLGYIDDRYGTPCKAWSHSQSVGWY</sequence>
<reference evidence="4" key="1">
    <citation type="journal article" date="2019" name="Int. J. Syst. Evol. Microbiol.">
        <title>The Global Catalogue of Microorganisms (GCM) 10K type strain sequencing project: providing services to taxonomists for standard genome sequencing and annotation.</title>
        <authorList>
            <consortium name="The Broad Institute Genomics Platform"/>
            <consortium name="The Broad Institute Genome Sequencing Center for Infectious Disease"/>
            <person name="Wu L."/>
            <person name="Ma J."/>
        </authorList>
    </citation>
    <scope>NUCLEOTIDE SEQUENCE [LARGE SCALE GENOMIC DNA]</scope>
    <source>
        <strain evidence="4">KCTC 42087</strain>
    </source>
</reference>
<keyword evidence="2" id="KW-0812">Transmembrane</keyword>
<dbReference type="RefSeq" id="WP_378287950.1">
    <property type="nucleotide sequence ID" value="NZ_JBHSON010000078.1"/>
</dbReference>
<feature type="region of interest" description="Disordered" evidence="1">
    <location>
        <begin position="112"/>
        <end position="136"/>
    </location>
</feature>
<gene>
    <name evidence="3" type="ORF">ACFPZN_40825</name>
</gene>
<evidence type="ECO:0000313" key="3">
    <source>
        <dbReference type="EMBL" id="MFC5751992.1"/>
    </source>
</evidence>
<feature type="compositionally biased region" description="Low complexity" evidence="1">
    <location>
        <begin position="12"/>
        <end position="21"/>
    </location>
</feature>
<name>A0ABW1AB33_9ACTN</name>
<feature type="transmembrane region" description="Helical" evidence="2">
    <location>
        <begin position="86"/>
        <end position="107"/>
    </location>
</feature>
<feature type="region of interest" description="Disordered" evidence="1">
    <location>
        <begin position="151"/>
        <end position="189"/>
    </location>
</feature>